<evidence type="ECO:0000256" key="2">
    <source>
        <dbReference type="ARBA" id="ARBA00006574"/>
    </source>
</evidence>
<dbReference type="EMBL" id="NKXS01002801">
    <property type="protein sequence ID" value="PIN12069.1"/>
    <property type="molecule type" value="Genomic_DNA"/>
</dbReference>
<gene>
    <name evidence="10" type="ORF">CDL12_15323</name>
</gene>
<dbReference type="GO" id="GO:0016020">
    <property type="term" value="C:membrane"/>
    <property type="evidence" value="ECO:0007669"/>
    <property type="project" value="UniProtKB-SubCell"/>
</dbReference>
<keyword evidence="3 9" id="KW-0812">Transmembrane</keyword>
<evidence type="ECO:0000256" key="5">
    <source>
        <dbReference type="ARBA" id="ARBA00022989"/>
    </source>
</evidence>
<organism evidence="10 11">
    <name type="scientific">Handroanthus impetiginosus</name>
    <dbReference type="NCBI Taxonomy" id="429701"/>
    <lineage>
        <taxon>Eukaryota</taxon>
        <taxon>Viridiplantae</taxon>
        <taxon>Streptophyta</taxon>
        <taxon>Embryophyta</taxon>
        <taxon>Tracheophyta</taxon>
        <taxon>Spermatophyta</taxon>
        <taxon>Magnoliopsida</taxon>
        <taxon>eudicotyledons</taxon>
        <taxon>Gunneridae</taxon>
        <taxon>Pentapetalae</taxon>
        <taxon>asterids</taxon>
        <taxon>lamiids</taxon>
        <taxon>Lamiales</taxon>
        <taxon>Bignoniaceae</taxon>
        <taxon>Crescentiina</taxon>
        <taxon>Tabebuia alliance</taxon>
        <taxon>Handroanthus</taxon>
    </lineage>
</organism>
<evidence type="ECO:0000256" key="7">
    <source>
        <dbReference type="ARBA" id="ARBA00023265"/>
    </source>
</evidence>
<dbReference type="PANTHER" id="PTHR31942">
    <property type="entry name" value="MLO-LIKE PROTEIN 1"/>
    <property type="match status" value="1"/>
</dbReference>
<evidence type="ECO:0000256" key="1">
    <source>
        <dbReference type="ARBA" id="ARBA00004141"/>
    </source>
</evidence>
<evidence type="ECO:0000256" key="8">
    <source>
        <dbReference type="SAM" id="MobiDB-lite"/>
    </source>
</evidence>
<feature type="compositionally biased region" description="Polar residues" evidence="8">
    <location>
        <begin position="104"/>
        <end position="118"/>
    </location>
</feature>
<keyword evidence="6 9" id="KW-0472">Membrane</keyword>
<dbReference type="Pfam" id="PF03094">
    <property type="entry name" value="Mlo"/>
    <property type="match status" value="1"/>
</dbReference>
<accession>A0A2G9H3G9</accession>
<comment type="subcellular location">
    <subcellularLocation>
        <location evidence="1">Membrane</location>
        <topology evidence="1">Multi-pass membrane protein</topology>
    </subcellularLocation>
</comment>
<feature type="compositionally biased region" description="Polar residues" evidence="8">
    <location>
        <begin position="130"/>
        <end position="143"/>
    </location>
</feature>
<keyword evidence="11" id="KW-1185">Reference proteome</keyword>
<feature type="compositionally biased region" description="Basic residues" evidence="8">
    <location>
        <begin position="71"/>
        <end position="86"/>
    </location>
</feature>
<evidence type="ECO:0008006" key="12">
    <source>
        <dbReference type="Google" id="ProtNLM"/>
    </source>
</evidence>
<dbReference type="Proteomes" id="UP000231279">
    <property type="component" value="Unassembled WGS sequence"/>
</dbReference>
<comment type="similarity">
    <text evidence="2">Belongs to the MLO family.</text>
</comment>
<feature type="transmembrane region" description="Helical" evidence="9">
    <location>
        <begin position="17"/>
        <end position="46"/>
    </location>
</feature>
<dbReference type="GO" id="GO:0006952">
    <property type="term" value="P:defense response"/>
    <property type="evidence" value="ECO:0007669"/>
    <property type="project" value="UniProtKB-KW"/>
</dbReference>
<comment type="caution">
    <text evidence="10">The sequence shown here is derived from an EMBL/GenBank/DDBJ whole genome shotgun (WGS) entry which is preliminary data.</text>
</comment>
<protein>
    <recommendedName>
        <fullName evidence="12">MLO-like protein</fullName>
    </recommendedName>
</protein>
<keyword evidence="5 9" id="KW-1133">Transmembrane helix</keyword>
<keyword evidence="7" id="KW-0568">Pathogenesis-related protein</keyword>
<dbReference type="STRING" id="429701.A0A2G9H3G9"/>
<proteinExistence type="inferred from homology"/>
<keyword evidence="4" id="KW-0611">Plant defense</keyword>
<sequence length="143" mass="16030">MYLVQYEFGMYSCFHSYFILAVIRVCIGVGVQFLCSYITLPLYALVTQMGSHMKKSIFDDQTSRALMNWHNKVKKKNERSQPRTRKLGGSPEDSPDKSPATKPANESSIETADQNTMFTKVDLPGESKVPENQSGNTDLLTGP</sequence>
<reference evidence="11" key="1">
    <citation type="journal article" date="2018" name="Gigascience">
        <title>Genome assembly of the Pink Ipe (Handroanthus impetiginosus, Bignoniaceae), a highly valued, ecologically keystone Neotropical timber forest tree.</title>
        <authorList>
            <person name="Silva-Junior O.B."/>
            <person name="Grattapaglia D."/>
            <person name="Novaes E."/>
            <person name="Collevatti R.G."/>
        </authorList>
    </citation>
    <scope>NUCLEOTIDE SEQUENCE [LARGE SCALE GENOMIC DNA]</scope>
    <source>
        <strain evidence="11">cv. UFG-1</strain>
    </source>
</reference>
<evidence type="ECO:0000256" key="3">
    <source>
        <dbReference type="ARBA" id="ARBA00022692"/>
    </source>
</evidence>
<dbReference type="AlphaFoldDB" id="A0A2G9H3G9"/>
<feature type="region of interest" description="Disordered" evidence="8">
    <location>
        <begin position="69"/>
        <end position="143"/>
    </location>
</feature>
<dbReference type="OrthoDB" id="1388414at2759"/>
<evidence type="ECO:0000313" key="10">
    <source>
        <dbReference type="EMBL" id="PIN12069.1"/>
    </source>
</evidence>
<dbReference type="PANTHER" id="PTHR31942:SF53">
    <property type="entry name" value="MLO-LIKE PROTEIN 5-RELATED"/>
    <property type="match status" value="1"/>
</dbReference>
<dbReference type="InterPro" id="IPR004326">
    <property type="entry name" value="Mlo"/>
</dbReference>
<evidence type="ECO:0000313" key="11">
    <source>
        <dbReference type="Proteomes" id="UP000231279"/>
    </source>
</evidence>
<name>A0A2G9H3G9_9LAMI</name>
<evidence type="ECO:0000256" key="4">
    <source>
        <dbReference type="ARBA" id="ARBA00022821"/>
    </source>
</evidence>
<evidence type="ECO:0000256" key="9">
    <source>
        <dbReference type="SAM" id="Phobius"/>
    </source>
</evidence>
<evidence type="ECO:0000256" key="6">
    <source>
        <dbReference type="ARBA" id="ARBA00023136"/>
    </source>
</evidence>